<keyword evidence="2" id="KW-0813">Transport</keyword>
<gene>
    <name evidence="10" type="primary">dmeF</name>
    <name evidence="10" type="ORF">FHK82_09265</name>
</gene>
<dbReference type="SUPFAM" id="SSF161111">
    <property type="entry name" value="Cation efflux protein transmembrane domain-like"/>
    <property type="match status" value="1"/>
</dbReference>
<keyword evidence="4" id="KW-0864">Zinc transport</keyword>
<dbReference type="GO" id="GO:0005385">
    <property type="term" value="F:zinc ion transmembrane transporter activity"/>
    <property type="evidence" value="ECO:0007669"/>
    <property type="project" value="InterPro"/>
</dbReference>
<feature type="transmembrane region" description="Helical" evidence="8">
    <location>
        <begin position="63"/>
        <end position="80"/>
    </location>
</feature>
<keyword evidence="3 8" id="KW-0812">Transmembrane</keyword>
<keyword evidence="4" id="KW-0862">Zinc</keyword>
<sequence length="326" mass="36023">MSIDPAGHPVDQWRHDHNFNLDTSEGERRTLLVVLLTAVMMVVEITAGYLFGSMALLADGWHMGTHVAALAISLFAYRYARQHADNPRFSFGTGKVTALGGFASAITLVMVALLMGAESIERLIAPHVIQFNQAILVAVIGLVVNLVSAWLLQGGSSAHHHHHHHGDDHHHEHHHHQHHDQNLRAAYLHVIADALTSVLAIIALFAGKYFDWIWMDALMGIVGAVLITRWSIGLLKETSSVLLDSIPGKQLSREIKEAIEGEDDNQIVDLHVWQLGPKSYGVIISLVTHEPKDPEHYKKLVGHLHAIGHLTIEVNCCRDTSCAVQF</sequence>
<protein>
    <submittedName>
        <fullName evidence="10">CDF family Co(II)/Ni(II) efflux transporter DmeF</fullName>
    </submittedName>
</protein>
<dbReference type="NCBIfam" id="TIGR01297">
    <property type="entry name" value="CDF"/>
    <property type="match status" value="1"/>
</dbReference>
<dbReference type="GO" id="GO:0006882">
    <property type="term" value="P:intracellular zinc ion homeostasis"/>
    <property type="evidence" value="ECO:0007669"/>
    <property type="project" value="InterPro"/>
</dbReference>
<dbReference type="InterPro" id="IPR045316">
    <property type="entry name" value="Msc2-like"/>
</dbReference>
<dbReference type="NCBIfam" id="NF033827">
    <property type="entry name" value="CDF_efflux_DmeF"/>
    <property type="match status" value="1"/>
</dbReference>
<dbReference type="Gene3D" id="1.20.1510.10">
    <property type="entry name" value="Cation efflux protein transmembrane domain"/>
    <property type="match status" value="1"/>
</dbReference>
<dbReference type="InterPro" id="IPR058533">
    <property type="entry name" value="Cation_efflux_TM"/>
</dbReference>
<dbReference type="PANTHER" id="PTHR45755">
    <property type="match status" value="1"/>
</dbReference>
<evidence type="ECO:0000313" key="10">
    <source>
        <dbReference type="EMBL" id="TVT54938.1"/>
    </source>
</evidence>
<evidence type="ECO:0000256" key="5">
    <source>
        <dbReference type="ARBA" id="ARBA00022989"/>
    </source>
</evidence>
<evidence type="ECO:0000256" key="6">
    <source>
        <dbReference type="ARBA" id="ARBA00023065"/>
    </source>
</evidence>
<keyword evidence="6" id="KW-0406">Ion transport</keyword>
<accession>A0A558D1Q2</accession>
<feature type="transmembrane region" description="Helical" evidence="8">
    <location>
        <begin position="186"/>
        <end position="206"/>
    </location>
</feature>
<evidence type="ECO:0000256" key="3">
    <source>
        <dbReference type="ARBA" id="ARBA00022692"/>
    </source>
</evidence>
<evidence type="ECO:0000256" key="8">
    <source>
        <dbReference type="SAM" id="Phobius"/>
    </source>
</evidence>
<evidence type="ECO:0000256" key="1">
    <source>
        <dbReference type="ARBA" id="ARBA00004141"/>
    </source>
</evidence>
<dbReference type="AlphaFoldDB" id="A0A558D1Q2"/>
<evidence type="ECO:0000313" key="11">
    <source>
        <dbReference type="Proteomes" id="UP000317355"/>
    </source>
</evidence>
<dbReference type="InterPro" id="IPR027469">
    <property type="entry name" value="Cation_efflux_TMD_sf"/>
</dbReference>
<dbReference type="PANTHER" id="PTHR45755:SF4">
    <property type="entry name" value="ZINC TRANSPORTER 7"/>
    <property type="match status" value="1"/>
</dbReference>
<feature type="transmembrane region" description="Helical" evidence="8">
    <location>
        <begin position="92"/>
        <end position="114"/>
    </location>
</feature>
<reference evidence="10 11" key="1">
    <citation type="submission" date="2019-07" db="EMBL/GenBank/DDBJ databases">
        <title>The pathways for chlorine oxyanion respiration interact through the shared metabolite chlorate.</title>
        <authorList>
            <person name="Barnum T.P."/>
            <person name="Cheng Y."/>
            <person name="Hill K.A."/>
            <person name="Lucas L.N."/>
            <person name="Carlson H.K."/>
            <person name="Coates J.D."/>
        </authorList>
    </citation>
    <scope>NUCLEOTIDE SEQUENCE [LARGE SCALE GENOMIC DNA]</scope>
    <source>
        <strain evidence="10">BK-3</strain>
    </source>
</reference>
<dbReference type="Pfam" id="PF01545">
    <property type="entry name" value="Cation_efflux"/>
    <property type="match status" value="1"/>
</dbReference>
<evidence type="ECO:0000256" key="2">
    <source>
        <dbReference type="ARBA" id="ARBA00022448"/>
    </source>
</evidence>
<dbReference type="EMBL" id="VMRY01000039">
    <property type="protein sequence ID" value="TVT54938.1"/>
    <property type="molecule type" value="Genomic_DNA"/>
</dbReference>
<keyword evidence="7 8" id="KW-0472">Membrane</keyword>
<feature type="transmembrane region" description="Helical" evidence="8">
    <location>
        <begin position="134"/>
        <end position="152"/>
    </location>
</feature>
<dbReference type="GO" id="GO:0016020">
    <property type="term" value="C:membrane"/>
    <property type="evidence" value="ECO:0007669"/>
    <property type="project" value="UniProtKB-SubCell"/>
</dbReference>
<feature type="transmembrane region" description="Helical" evidence="8">
    <location>
        <begin position="31"/>
        <end position="51"/>
    </location>
</feature>
<proteinExistence type="predicted"/>
<comment type="caution">
    <text evidence="10">The sequence shown here is derived from an EMBL/GenBank/DDBJ whole genome shotgun (WGS) entry which is preliminary data.</text>
</comment>
<comment type="subcellular location">
    <subcellularLocation>
        <location evidence="1">Membrane</location>
        <topology evidence="1">Multi-pass membrane protein</topology>
    </subcellularLocation>
</comment>
<organism evidence="10 11">
    <name type="scientific">Sedimenticola thiotaurini</name>
    <dbReference type="NCBI Taxonomy" id="1543721"/>
    <lineage>
        <taxon>Bacteria</taxon>
        <taxon>Pseudomonadati</taxon>
        <taxon>Pseudomonadota</taxon>
        <taxon>Gammaproteobacteria</taxon>
        <taxon>Chromatiales</taxon>
        <taxon>Sedimenticolaceae</taxon>
        <taxon>Sedimenticola</taxon>
    </lineage>
</organism>
<keyword evidence="5 8" id="KW-1133">Transmembrane helix</keyword>
<dbReference type="Proteomes" id="UP000317355">
    <property type="component" value="Unassembled WGS sequence"/>
</dbReference>
<dbReference type="InterPro" id="IPR002524">
    <property type="entry name" value="Cation_efflux"/>
</dbReference>
<feature type="domain" description="Cation efflux protein transmembrane" evidence="9">
    <location>
        <begin position="31"/>
        <end position="243"/>
    </location>
</feature>
<evidence type="ECO:0000259" key="9">
    <source>
        <dbReference type="Pfam" id="PF01545"/>
    </source>
</evidence>
<evidence type="ECO:0000256" key="7">
    <source>
        <dbReference type="ARBA" id="ARBA00023136"/>
    </source>
</evidence>
<name>A0A558D1Q2_9GAMM</name>
<feature type="transmembrane region" description="Helical" evidence="8">
    <location>
        <begin position="212"/>
        <end position="232"/>
    </location>
</feature>
<evidence type="ECO:0000256" key="4">
    <source>
        <dbReference type="ARBA" id="ARBA00022906"/>
    </source>
</evidence>